<feature type="domain" description="HECT" evidence="8">
    <location>
        <begin position="136"/>
        <end position="199"/>
    </location>
</feature>
<accession>A0A9E7HSK7</accession>
<gene>
    <name evidence="9" type="ORF">MUK42_15576</name>
</gene>
<dbReference type="AlphaFoldDB" id="A0A9E7HSK7"/>
<comment type="catalytic activity">
    <reaction evidence="1">
        <text>S-ubiquitinyl-[E2 ubiquitin-conjugating enzyme]-L-cysteine + [acceptor protein]-L-lysine = [E2 ubiquitin-conjugating enzyme]-L-cysteine + N(6)-ubiquitinyl-[acceptor protein]-L-lysine.</text>
        <dbReference type="EC" id="2.3.2.26"/>
    </reaction>
</comment>
<dbReference type="EMBL" id="CP097510">
    <property type="protein sequence ID" value="URE35732.1"/>
    <property type="molecule type" value="Genomic_DNA"/>
</dbReference>
<organism evidence="9 10">
    <name type="scientific">Musa troglodytarum</name>
    <name type="common">fe'i banana</name>
    <dbReference type="NCBI Taxonomy" id="320322"/>
    <lineage>
        <taxon>Eukaryota</taxon>
        <taxon>Viridiplantae</taxon>
        <taxon>Streptophyta</taxon>
        <taxon>Embryophyta</taxon>
        <taxon>Tracheophyta</taxon>
        <taxon>Spermatophyta</taxon>
        <taxon>Magnoliopsida</taxon>
        <taxon>Liliopsida</taxon>
        <taxon>Zingiberales</taxon>
        <taxon>Musaceae</taxon>
        <taxon>Musa</taxon>
    </lineage>
</organism>
<evidence type="ECO:0000256" key="6">
    <source>
        <dbReference type="PROSITE-ProRule" id="PRU00104"/>
    </source>
</evidence>
<dbReference type="InterPro" id="IPR050409">
    <property type="entry name" value="E3_ubiq-protein_ligase"/>
</dbReference>
<dbReference type="Proteomes" id="UP001055439">
    <property type="component" value="Chromosome 8"/>
</dbReference>
<evidence type="ECO:0000256" key="3">
    <source>
        <dbReference type="ARBA" id="ARBA00012485"/>
    </source>
</evidence>
<dbReference type="PANTHER" id="PTHR11254">
    <property type="entry name" value="HECT DOMAIN UBIQUITIN-PROTEIN LIGASE"/>
    <property type="match status" value="1"/>
</dbReference>
<dbReference type="Pfam" id="PF00632">
    <property type="entry name" value="HECT"/>
    <property type="match status" value="1"/>
</dbReference>
<dbReference type="PANTHER" id="PTHR11254:SF398">
    <property type="entry name" value="HECT-TYPE E3 UBIQUITIN TRANSFERASE"/>
    <property type="match status" value="1"/>
</dbReference>
<dbReference type="GO" id="GO:0000209">
    <property type="term" value="P:protein polyubiquitination"/>
    <property type="evidence" value="ECO:0007669"/>
    <property type="project" value="TreeGrafter"/>
</dbReference>
<protein>
    <recommendedName>
        <fullName evidence="3">HECT-type E3 ubiquitin transferase</fullName>
        <ecNumber evidence="3">2.3.2.26</ecNumber>
    </recommendedName>
</protein>
<evidence type="ECO:0000313" key="10">
    <source>
        <dbReference type="Proteomes" id="UP001055439"/>
    </source>
</evidence>
<keyword evidence="10" id="KW-1185">Reference proteome</keyword>
<feature type="active site" description="Glycyl thioester intermediate" evidence="6">
    <location>
        <position position="166"/>
    </location>
</feature>
<keyword evidence="5 6" id="KW-0833">Ubl conjugation pathway</keyword>
<dbReference type="GO" id="GO:0006511">
    <property type="term" value="P:ubiquitin-dependent protein catabolic process"/>
    <property type="evidence" value="ECO:0007669"/>
    <property type="project" value="TreeGrafter"/>
</dbReference>
<evidence type="ECO:0000259" key="8">
    <source>
        <dbReference type="PROSITE" id="PS50237"/>
    </source>
</evidence>
<dbReference type="InterPro" id="IPR035983">
    <property type="entry name" value="Hect_E3_ubiquitin_ligase"/>
</dbReference>
<feature type="compositionally biased region" description="Polar residues" evidence="7">
    <location>
        <begin position="1"/>
        <end position="14"/>
    </location>
</feature>
<proteinExistence type="predicted"/>
<dbReference type="GO" id="GO:0061630">
    <property type="term" value="F:ubiquitin protein ligase activity"/>
    <property type="evidence" value="ECO:0007669"/>
    <property type="project" value="UniProtKB-EC"/>
</dbReference>
<dbReference type="OrthoDB" id="185373at2759"/>
<evidence type="ECO:0000256" key="7">
    <source>
        <dbReference type="SAM" id="MobiDB-lite"/>
    </source>
</evidence>
<dbReference type="EC" id="2.3.2.26" evidence="3"/>
<dbReference type="Gene3D" id="3.30.2410.10">
    <property type="entry name" value="Hect, E3 ligase catalytic domain"/>
    <property type="match status" value="1"/>
</dbReference>
<sequence length="199" mass="21696">MCDSETTSQNTRVNASAAGPSAAEHSKSFKYKDSSRRLATDVNDEGNTSALLHSLPEAELRTLLCSLFAREGLSSNVYVLVDEILKKILNENAEKVHLSSSSASGTTILTVLQALSFLVASLQEKKISQILVVLFLKALQGIPGSQRLQIRKAYDSPQHLPSAHACFNRLDLPECTSEEQLRRRLLLAINEANEGFGIG</sequence>
<evidence type="ECO:0000256" key="4">
    <source>
        <dbReference type="ARBA" id="ARBA00022679"/>
    </source>
</evidence>
<dbReference type="PROSITE" id="PS50237">
    <property type="entry name" value="HECT"/>
    <property type="match status" value="1"/>
</dbReference>
<reference evidence="9" key="1">
    <citation type="submission" date="2022-05" db="EMBL/GenBank/DDBJ databases">
        <title>The Musa troglodytarum L. genome provides insights into the mechanism of non-climacteric behaviour and enrichment of carotenoids.</title>
        <authorList>
            <person name="Wang J."/>
        </authorList>
    </citation>
    <scope>NUCLEOTIDE SEQUENCE</scope>
    <source>
        <tissue evidence="9">Leaf</tissue>
    </source>
</reference>
<evidence type="ECO:0000256" key="2">
    <source>
        <dbReference type="ARBA" id="ARBA00004906"/>
    </source>
</evidence>
<dbReference type="GO" id="GO:0005737">
    <property type="term" value="C:cytoplasm"/>
    <property type="evidence" value="ECO:0007669"/>
    <property type="project" value="TreeGrafter"/>
</dbReference>
<name>A0A9E7HSK7_9LILI</name>
<evidence type="ECO:0000313" key="9">
    <source>
        <dbReference type="EMBL" id="URE35732.1"/>
    </source>
</evidence>
<feature type="region of interest" description="Disordered" evidence="7">
    <location>
        <begin position="1"/>
        <end position="30"/>
    </location>
</feature>
<dbReference type="SUPFAM" id="SSF56204">
    <property type="entry name" value="Hect, E3 ligase catalytic domain"/>
    <property type="match status" value="1"/>
</dbReference>
<comment type="pathway">
    <text evidence="2">Protein modification; protein ubiquitination.</text>
</comment>
<evidence type="ECO:0000256" key="1">
    <source>
        <dbReference type="ARBA" id="ARBA00000885"/>
    </source>
</evidence>
<evidence type="ECO:0000256" key="5">
    <source>
        <dbReference type="ARBA" id="ARBA00022786"/>
    </source>
</evidence>
<keyword evidence="4" id="KW-0808">Transferase</keyword>
<dbReference type="InterPro" id="IPR000569">
    <property type="entry name" value="HECT_dom"/>
</dbReference>